<reference evidence="1" key="2">
    <citation type="submission" date="2014-07" db="EMBL/GenBank/DDBJ databases">
        <authorList>
            <person name="Hull J."/>
        </authorList>
    </citation>
    <scope>NUCLEOTIDE SEQUENCE</scope>
</reference>
<protein>
    <submittedName>
        <fullName evidence="1">DNA helicase/primase complex-associated protein</fullName>
    </submittedName>
</protein>
<accession>A0A0A9YW09</accession>
<keyword evidence="1" id="KW-0547">Nucleotide-binding</keyword>
<keyword evidence="1" id="KW-0067">ATP-binding</keyword>
<keyword evidence="1" id="KW-0378">Hydrolase</keyword>
<keyword evidence="1" id="KW-0347">Helicase</keyword>
<reference evidence="1" key="1">
    <citation type="journal article" date="2014" name="PLoS ONE">
        <title>Transcriptome-Based Identification of ABC Transporters in the Western Tarnished Plant Bug Lygus hesperus.</title>
        <authorList>
            <person name="Hull J.J."/>
            <person name="Chaney K."/>
            <person name="Geib S.M."/>
            <person name="Fabrick J.A."/>
            <person name="Brent C.S."/>
            <person name="Walsh D."/>
            <person name="Lavine L.C."/>
        </authorList>
    </citation>
    <scope>NUCLEOTIDE SEQUENCE</scope>
</reference>
<organism evidence="1">
    <name type="scientific">Lygus hesperus</name>
    <name type="common">Western plant bug</name>
    <dbReference type="NCBI Taxonomy" id="30085"/>
    <lineage>
        <taxon>Eukaryota</taxon>
        <taxon>Metazoa</taxon>
        <taxon>Ecdysozoa</taxon>
        <taxon>Arthropoda</taxon>
        <taxon>Hexapoda</taxon>
        <taxon>Insecta</taxon>
        <taxon>Pterygota</taxon>
        <taxon>Neoptera</taxon>
        <taxon>Paraneoptera</taxon>
        <taxon>Hemiptera</taxon>
        <taxon>Heteroptera</taxon>
        <taxon>Panheteroptera</taxon>
        <taxon>Cimicomorpha</taxon>
        <taxon>Miridae</taxon>
        <taxon>Mirini</taxon>
        <taxon>Lygus</taxon>
    </lineage>
</organism>
<dbReference type="EMBL" id="GBHO01007210">
    <property type="protein sequence ID" value="JAG36394.1"/>
    <property type="molecule type" value="Transcribed_RNA"/>
</dbReference>
<reference evidence="2" key="3">
    <citation type="submission" date="2014-09" db="EMBL/GenBank/DDBJ databases">
        <authorList>
            <person name="Magalhaes I.L.F."/>
            <person name="Oliveira U."/>
            <person name="Santos F.R."/>
            <person name="Vidigal T.H.D.A."/>
            <person name="Brescovit A.D."/>
            <person name="Santos A.J."/>
        </authorList>
    </citation>
    <scope>NUCLEOTIDE SEQUENCE</scope>
</reference>
<dbReference type="EMBL" id="GBRD01001614">
    <property type="protein sequence ID" value="JAG64207.1"/>
    <property type="molecule type" value="Transcribed_RNA"/>
</dbReference>
<dbReference type="AlphaFoldDB" id="A0A0A9YW09"/>
<evidence type="ECO:0000313" key="2">
    <source>
        <dbReference type="EMBL" id="JAG64207.1"/>
    </source>
</evidence>
<gene>
    <name evidence="1" type="primary">54_1</name>
    <name evidence="1" type="ORF">CM83_23434</name>
</gene>
<dbReference type="GO" id="GO:0004386">
    <property type="term" value="F:helicase activity"/>
    <property type="evidence" value="ECO:0007669"/>
    <property type="project" value="UniProtKB-KW"/>
</dbReference>
<evidence type="ECO:0000313" key="1">
    <source>
        <dbReference type="EMBL" id="JAG36394.1"/>
    </source>
</evidence>
<sequence>MENIILGHRKKPKDCSPSLVPRPTGFCKRYARNIPADRINPDQKTGVRRKVLLPPLASQDGSDIDDEVEEDFRQAEADCMDEFYGTRSPSAMPWTRKNLQAADDDDPATALSKLIEQENEEMETSKMYLEKAMYEESKFPKTYRELTDAYKSRYNHDESLLDSELQPELAAQLLQSEEHGANLKHIPPAALYGRLFPDDRSIPKIMVTAASKRRRGVVIPVRAGLQQDDQLLDDLDAGIVDYYEINAFNKPKDSKPMPSPIKHEAEGDADQILGLASESNEMDDERKPFKYIVTHEPPLHGNYAQLRGSEPPIWFPGFFTINPGVPELQAIDEPNEALEKAWENMNPSQISSPYGNILLGK</sequence>
<name>A0A0A9YW09_LYGHE</name>
<proteinExistence type="predicted"/>